<accession>A0A8J7Z3Q9</accession>
<gene>
    <name evidence="1" type="ORF">GW779_03305</name>
</gene>
<protein>
    <submittedName>
        <fullName evidence="1">HTH domain-containing protein</fullName>
    </submittedName>
</protein>
<evidence type="ECO:0000313" key="2">
    <source>
        <dbReference type="Proteomes" id="UP000738826"/>
    </source>
</evidence>
<name>A0A8J7Z3Q9_9ARCH</name>
<organism evidence="1 2">
    <name type="scientific">Candidatus Altarchaeum hamiconexum</name>
    <dbReference type="NCBI Taxonomy" id="1803513"/>
    <lineage>
        <taxon>Archaea</taxon>
        <taxon>Candidatus Altarchaeota</taxon>
        <taxon>Candidatus Altiarchaeia</taxon>
        <taxon>Candidatus Altarchaeales</taxon>
        <taxon>Candidatus Altarchaeaceae</taxon>
        <taxon>Candidatus Altarchaeum</taxon>
    </lineage>
</organism>
<reference evidence="1" key="1">
    <citation type="submission" date="2019-11" db="EMBL/GenBank/DDBJ databases">
        <title>Lipid analysis of CO2-rich subsurface aquifers suggests an autotrophy-based deep biosphere with lysolipids enriched in CPR bacteria.</title>
        <authorList>
            <person name="Probst A.J."/>
            <person name="Elling F.J."/>
            <person name="Castelle C.J."/>
            <person name="Zhu Q."/>
            <person name="Elvert M."/>
            <person name="Birarda G."/>
            <person name="Holman H.-Y."/>
            <person name="Lane K.R."/>
            <person name="Ladd B."/>
            <person name="Ryan M.C."/>
            <person name="Woyke T."/>
            <person name="Hinrichs K.-U."/>
            <person name="Banfield J.F."/>
        </authorList>
    </citation>
    <scope>NUCLEOTIDE SEQUENCE</scope>
    <source>
        <strain evidence="1">CG_2015-04_33_537</strain>
    </source>
</reference>
<comment type="caution">
    <text evidence="1">The sequence shown here is derived from an EMBL/GenBank/DDBJ whole genome shotgun (WGS) entry which is preliminary data.</text>
</comment>
<sequence>MLYNTIKKETNISRETIYKYIKKHYHLVQMMH</sequence>
<proteinExistence type="predicted"/>
<dbReference type="Proteomes" id="UP000738826">
    <property type="component" value="Unassembled WGS sequence"/>
</dbReference>
<dbReference type="EMBL" id="JAACQH010000058">
    <property type="protein sequence ID" value="NCS91425.1"/>
    <property type="molecule type" value="Genomic_DNA"/>
</dbReference>
<evidence type="ECO:0000313" key="1">
    <source>
        <dbReference type="EMBL" id="NCS91425.1"/>
    </source>
</evidence>
<dbReference type="AlphaFoldDB" id="A0A8J7Z3Q9"/>